<dbReference type="Proteomes" id="UP000831963">
    <property type="component" value="Chromosome"/>
</dbReference>
<organism evidence="2 3">
    <name type="scientific">Microbacterium galbinum</name>
    <dbReference type="NCBI Taxonomy" id="2851646"/>
    <lineage>
        <taxon>Bacteria</taxon>
        <taxon>Bacillati</taxon>
        <taxon>Actinomycetota</taxon>
        <taxon>Actinomycetes</taxon>
        <taxon>Micrococcales</taxon>
        <taxon>Microbacteriaceae</taxon>
        <taxon>Microbacterium</taxon>
    </lineage>
</organism>
<reference evidence="2 3" key="1">
    <citation type="submission" date="2021-06" db="EMBL/GenBank/DDBJ databases">
        <title>Genome-based taxonomic framework of Microbacterium strains isolated from marine environment, the description of four new species and reclassification of four preexisting species.</title>
        <authorList>
            <person name="Lee S.D."/>
            <person name="Kim S.-M."/>
            <person name="Byeon Y.-S."/>
            <person name="Yang H.L."/>
            <person name="Kim I.S."/>
        </authorList>
    </citation>
    <scope>NUCLEOTIDE SEQUENCE [LARGE SCALE GENOMIC DNA]</scope>
    <source>
        <strain evidence="2 3">SSW1-36</strain>
    </source>
</reference>
<name>A0ABY4IPR4_9MICO</name>
<keyword evidence="3" id="KW-1185">Reference proteome</keyword>
<dbReference type="PROSITE" id="PS51257">
    <property type="entry name" value="PROKAR_LIPOPROTEIN"/>
    <property type="match status" value="1"/>
</dbReference>
<keyword evidence="1" id="KW-0732">Signal</keyword>
<protein>
    <recommendedName>
        <fullName evidence="4">Lipoprotein</fullName>
    </recommendedName>
</protein>
<accession>A0ABY4IPR4</accession>
<feature type="signal peptide" evidence="1">
    <location>
        <begin position="1"/>
        <end position="30"/>
    </location>
</feature>
<dbReference type="RefSeq" id="WP_247955630.1">
    <property type="nucleotide sequence ID" value="NZ_CP078077.1"/>
</dbReference>
<evidence type="ECO:0000256" key="1">
    <source>
        <dbReference type="SAM" id="SignalP"/>
    </source>
</evidence>
<dbReference type="EMBL" id="CP078077">
    <property type="protein sequence ID" value="UPL14794.1"/>
    <property type="molecule type" value="Genomic_DNA"/>
</dbReference>
<evidence type="ECO:0008006" key="4">
    <source>
        <dbReference type="Google" id="ProtNLM"/>
    </source>
</evidence>
<gene>
    <name evidence="2" type="ORF">KV396_10015</name>
</gene>
<feature type="chain" id="PRO_5045385799" description="Lipoprotein" evidence="1">
    <location>
        <begin position="31"/>
        <end position="167"/>
    </location>
</feature>
<sequence length="167" mass="17064">MTKKIVVAVLAGIGAVLLLAGCAGPSGVGAELTPTVTPTAACPQVEGVELPPECAPYDPGQAMDLNDRYRDRMEIDSATHEASAAVVETLRIDLEGLRTAGTFTVDTVRAVLTDAGLPDAQVREDYGDVLFGVGGVDGGCVFGEVTEEGVTVDIGGYILDGGCLPAQ</sequence>
<proteinExistence type="predicted"/>
<evidence type="ECO:0000313" key="3">
    <source>
        <dbReference type="Proteomes" id="UP000831963"/>
    </source>
</evidence>
<evidence type="ECO:0000313" key="2">
    <source>
        <dbReference type="EMBL" id="UPL14794.1"/>
    </source>
</evidence>